<dbReference type="Pfam" id="PF02932">
    <property type="entry name" value="Neur_chan_memb"/>
    <property type="match status" value="2"/>
</dbReference>
<dbReference type="GO" id="GO:0004888">
    <property type="term" value="F:transmembrane signaling receptor activity"/>
    <property type="evidence" value="ECO:0007669"/>
    <property type="project" value="InterPro"/>
</dbReference>
<organism evidence="5">
    <name type="scientific">Tetranychus cinnabarinus</name>
    <name type="common">Carmine spider mite</name>
    <name type="synonym">Acarus cinnabarinus</name>
    <dbReference type="NCBI Taxonomy" id="93129"/>
    <lineage>
        <taxon>Eukaryota</taxon>
        <taxon>Metazoa</taxon>
        <taxon>Ecdysozoa</taxon>
        <taxon>Arthropoda</taxon>
        <taxon>Chelicerata</taxon>
        <taxon>Arachnida</taxon>
        <taxon>Acari</taxon>
        <taxon>Acariformes</taxon>
        <taxon>Trombidiformes</taxon>
        <taxon>Prostigmata</taxon>
        <taxon>Eleutherengona</taxon>
        <taxon>Raphignathae</taxon>
        <taxon>Tetranychoidea</taxon>
        <taxon>Tetranychidae</taxon>
        <taxon>Tetranychus</taxon>
    </lineage>
</organism>
<feature type="compositionally biased region" description="Polar residues" evidence="2">
    <location>
        <begin position="299"/>
        <end position="309"/>
    </location>
</feature>
<dbReference type="AlphaFoldDB" id="A0A0K1LYJ0"/>
<reference evidence="5" key="1">
    <citation type="submission" date="2015-02" db="EMBL/GenBank/DDBJ databases">
        <authorList>
            <person name="Chooi Y.-H."/>
        </authorList>
    </citation>
    <scope>NUCLEOTIDE SEQUENCE</scope>
</reference>
<dbReference type="EMBL" id="KP761743">
    <property type="protein sequence ID" value="AKU47859.1"/>
    <property type="molecule type" value="mRNA"/>
</dbReference>
<keyword evidence="5" id="KW-0675">Receptor</keyword>
<feature type="transmembrane region" description="Helical" evidence="3">
    <location>
        <begin position="428"/>
        <end position="448"/>
    </location>
</feature>
<dbReference type="CDD" id="cd19051">
    <property type="entry name" value="LGIC_TM_cation"/>
    <property type="match status" value="1"/>
</dbReference>
<dbReference type="FunFam" id="2.70.170.10:FF:000106">
    <property type="entry name" value="Si:ch211-39a7.1"/>
    <property type="match status" value="1"/>
</dbReference>
<evidence type="ECO:0000256" key="3">
    <source>
        <dbReference type="SAM" id="Phobius"/>
    </source>
</evidence>
<evidence type="ECO:0000256" key="2">
    <source>
        <dbReference type="SAM" id="MobiDB-lite"/>
    </source>
</evidence>
<dbReference type="PANTHER" id="PTHR18945">
    <property type="entry name" value="NEUROTRANSMITTER GATED ION CHANNEL"/>
    <property type="match status" value="1"/>
</dbReference>
<evidence type="ECO:0000256" key="1">
    <source>
        <dbReference type="ARBA" id="ARBA00004141"/>
    </source>
</evidence>
<feature type="transmembrane region" description="Helical" evidence="3">
    <location>
        <begin position="51"/>
        <end position="72"/>
    </location>
</feature>
<evidence type="ECO:0000259" key="4">
    <source>
        <dbReference type="Pfam" id="PF02932"/>
    </source>
</evidence>
<dbReference type="InterPro" id="IPR036719">
    <property type="entry name" value="Neuro-gated_channel_TM_sf"/>
</dbReference>
<dbReference type="InterPro" id="IPR006201">
    <property type="entry name" value="Neur_channel"/>
</dbReference>
<comment type="subcellular location">
    <subcellularLocation>
        <location evidence="1">Membrane</location>
        <topology evidence="1">Multi-pass membrane protein</topology>
    </subcellularLocation>
</comment>
<dbReference type="SUPFAM" id="SSF63712">
    <property type="entry name" value="Nicotinic receptor ligand binding domain-like"/>
    <property type="match status" value="1"/>
</dbReference>
<keyword evidence="3" id="KW-0812">Transmembrane</keyword>
<dbReference type="InterPro" id="IPR038050">
    <property type="entry name" value="Neuro_actylchol_rec"/>
</dbReference>
<keyword evidence="3" id="KW-0472">Membrane</keyword>
<dbReference type="Gene3D" id="1.20.58.390">
    <property type="entry name" value="Neurotransmitter-gated ion-channel transmembrane domain"/>
    <property type="match status" value="2"/>
</dbReference>
<evidence type="ECO:0000313" key="5">
    <source>
        <dbReference type="EMBL" id="AKU47859.1"/>
    </source>
</evidence>
<feature type="region of interest" description="Disordered" evidence="2">
    <location>
        <begin position="258"/>
        <end position="323"/>
    </location>
</feature>
<dbReference type="Gene3D" id="2.70.170.10">
    <property type="entry name" value="Neurotransmitter-gated ion-channel ligand-binding domain"/>
    <property type="match status" value="1"/>
</dbReference>
<dbReference type="InterPro" id="IPR036734">
    <property type="entry name" value="Neur_chan_lig-bd_sf"/>
</dbReference>
<proteinExistence type="evidence at transcript level"/>
<keyword evidence="3" id="KW-1133">Transmembrane helix</keyword>
<accession>A0A0K1LYJ0</accession>
<dbReference type="GO" id="GO:0005230">
    <property type="term" value="F:extracellular ligand-gated monoatomic ion channel activity"/>
    <property type="evidence" value="ECO:0007669"/>
    <property type="project" value="InterPro"/>
</dbReference>
<feature type="transmembrane region" description="Helical" evidence="3">
    <location>
        <begin position="115"/>
        <end position="138"/>
    </location>
</feature>
<dbReference type="SUPFAM" id="SSF90112">
    <property type="entry name" value="Neurotransmitter-gated ion-channel transmembrane pore"/>
    <property type="match status" value="1"/>
</dbReference>
<dbReference type="GO" id="GO:0016020">
    <property type="term" value="C:membrane"/>
    <property type="evidence" value="ECO:0007669"/>
    <property type="project" value="UniProtKB-SubCell"/>
</dbReference>
<feature type="domain" description="Neurotransmitter-gated ion-channel transmembrane" evidence="4">
    <location>
        <begin position="362"/>
        <end position="443"/>
    </location>
</feature>
<sequence>MNKVGDLSTYIVNGEWILLGMPGVRNNVTYACCPSQYIDLTYTILIRRRTLYYGFNLIVPCMIISSMVLLGFTLPPESGEKLTLGVTILLSMSGFMLQLTDILPPTSESVSIIGTYFACIMMVVACSVVMTVVVLNFHHKTQESNEMNKWVRLLVLTWLAWILRMRRPGDISPPKKQASPSSNPKASPLLPMKDDLVNLKIHSHQGKDYPIDGINSTAIDYDDDYLQLNSLRSSANNHANNATNSGCSYCSQFNLTNSSSHHHQTHHNHHNHHLTAHHHHHQSHNHIHQVFPHTPSHAPPSSVQLNPSSAGGGPNVPSNLSPSGCCDEIDPIVPVANPSRIPLHQPIHSSASASAHPWTTGTSGLPGSTVNHSYCPGSSSATHSLTQSSDISAILKELRFITNRIRKEDEIQDIIQDWKFAGMVMDRLCLIVFTAFTIISTVICLSSNL</sequence>
<dbReference type="FunFam" id="1.20.58.390:FF:000073">
    <property type="entry name" value="Neuronal acetylcholine receptor subunit alpha-9-II"/>
    <property type="match status" value="1"/>
</dbReference>
<name>A0A0K1LYJ0_TETCI</name>
<feature type="domain" description="Neurotransmitter-gated ion-channel transmembrane" evidence="4">
    <location>
        <begin position="57"/>
        <end position="286"/>
    </location>
</feature>
<feature type="compositionally biased region" description="Basic residues" evidence="2">
    <location>
        <begin position="260"/>
        <end position="287"/>
    </location>
</feature>
<dbReference type="InterPro" id="IPR006029">
    <property type="entry name" value="Neurotrans-gated_channel_TM"/>
</dbReference>
<protein>
    <submittedName>
        <fullName evidence="5">Nicotinic acetylcholine receptor subunit alpha5</fullName>
    </submittedName>
</protein>